<dbReference type="AlphaFoldDB" id="A0A9P4N8P8"/>
<evidence type="ECO:0000313" key="2">
    <source>
        <dbReference type="Proteomes" id="UP000800093"/>
    </source>
</evidence>
<reference evidence="2" key="1">
    <citation type="journal article" date="2020" name="Stud. Mycol.">
        <title>101 Dothideomycetes genomes: A test case for predicting lifestyles and emergence of pathogens.</title>
        <authorList>
            <person name="Haridas S."/>
            <person name="Albert R."/>
            <person name="Binder M."/>
            <person name="Bloem J."/>
            <person name="LaButti K."/>
            <person name="Salamov A."/>
            <person name="Andreopoulos B."/>
            <person name="Baker S."/>
            <person name="Barry K."/>
            <person name="Bills G."/>
            <person name="Bluhm B."/>
            <person name="Cannon C."/>
            <person name="Castanera R."/>
            <person name="Culley D."/>
            <person name="Daum C."/>
            <person name="Ezra D."/>
            <person name="Gonzalez J."/>
            <person name="Henrissat B."/>
            <person name="Kuo A."/>
            <person name="Liang C."/>
            <person name="Lipzen A."/>
            <person name="Lutzoni F."/>
            <person name="Magnuson J."/>
            <person name="Mondo S."/>
            <person name="Nolan M."/>
            <person name="Ohm R."/>
            <person name="Pangilinan J."/>
            <person name="Park H.-J."/>
            <person name="Ramirez L."/>
            <person name="Alfaro M."/>
            <person name="Sun H."/>
            <person name="Tritt A."/>
            <person name="Yoshinaga Y."/>
            <person name="Zwiers L.-H."/>
            <person name="Turgeon B."/>
            <person name="Goodwin S."/>
            <person name="Spatafora J."/>
            <person name="Crous P."/>
            <person name="Grigoriev I."/>
        </authorList>
    </citation>
    <scope>NUCLEOTIDE SEQUENCE [LARGE SCALE GENOMIC DNA]</scope>
    <source>
        <strain evidence="2">CBS 304.66</strain>
    </source>
</reference>
<comment type="caution">
    <text evidence="1">The sequence shown here is derived from an EMBL/GenBank/DDBJ whole genome shotgun (WGS) entry which is preliminary data.</text>
</comment>
<organism evidence="1 2">
    <name type="scientific">Lojkania enalia</name>
    <dbReference type="NCBI Taxonomy" id="147567"/>
    <lineage>
        <taxon>Eukaryota</taxon>
        <taxon>Fungi</taxon>
        <taxon>Dikarya</taxon>
        <taxon>Ascomycota</taxon>
        <taxon>Pezizomycotina</taxon>
        <taxon>Dothideomycetes</taxon>
        <taxon>Pleosporomycetidae</taxon>
        <taxon>Pleosporales</taxon>
        <taxon>Pleosporales incertae sedis</taxon>
        <taxon>Lojkania</taxon>
    </lineage>
</organism>
<keyword evidence="2" id="KW-1185">Reference proteome</keyword>
<name>A0A9P4N8P8_9PLEO</name>
<protein>
    <submittedName>
        <fullName evidence="1">Uncharacterized protein</fullName>
    </submittedName>
</protein>
<sequence>MALFAYHTYSKKLARALVFFLDENHSDIVTNEPTRYYNEWLEALRHLDGLVVPPTQLAKCKNYFLQRRGHFLEWDPLFERGRRTSRSLVQCEPRALTVPPIRHRSRPFYLPAPSMSPIIRSPSADDAYVGGALEEIADGVSYIGHKMDYVQQDVDNIKMILDGTIY</sequence>
<proteinExistence type="predicted"/>
<accession>A0A9P4N8P8</accession>
<dbReference type="EMBL" id="ML986602">
    <property type="protein sequence ID" value="KAF2265916.1"/>
    <property type="molecule type" value="Genomic_DNA"/>
</dbReference>
<dbReference type="Proteomes" id="UP000800093">
    <property type="component" value="Unassembled WGS sequence"/>
</dbReference>
<evidence type="ECO:0000313" key="1">
    <source>
        <dbReference type="EMBL" id="KAF2265916.1"/>
    </source>
</evidence>
<gene>
    <name evidence="1" type="ORF">CC78DRAFT_532010</name>
</gene>